<proteinExistence type="predicted"/>
<sequence length="280" mass="30284">MGGENGRRLNIIIANLSDNWGEKPTSPFPIVNCERISISETKQQGNGRSPAKIAPVEPSFRLEKPPIADSSPGSIKDVACDPLVLTESPAIQVMERPKDSDPSAAPTASPNRWSLDSGDSLFSIHMENDGISKERSLSISGDIGELSLSEAYLPRISPKSGELHQSVKSSHTSPAAAKAIEKSQRDVKEDVSHQPTCDPPEASISIHTDSNLPSSKDSSVPPLMCSCSCGHWFHWSRCSSCCISCPSCCSKCYFSSSCCSCCCYKQNRQTKRTRPVSSYV</sequence>
<dbReference type="OrthoDB" id="903996at2759"/>
<organism evidence="2">
    <name type="scientific">Salvia splendens</name>
    <name type="common">Scarlet sage</name>
    <dbReference type="NCBI Taxonomy" id="180675"/>
    <lineage>
        <taxon>Eukaryota</taxon>
        <taxon>Viridiplantae</taxon>
        <taxon>Streptophyta</taxon>
        <taxon>Embryophyta</taxon>
        <taxon>Tracheophyta</taxon>
        <taxon>Spermatophyta</taxon>
        <taxon>Magnoliopsida</taxon>
        <taxon>eudicotyledons</taxon>
        <taxon>Gunneridae</taxon>
        <taxon>Pentapetalae</taxon>
        <taxon>asterids</taxon>
        <taxon>lamiids</taxon>
        <taxon>Lamiales</taxon>
        <taxon>Lamiaceae</taxon>
        <taxon>Nepetoideae</taxon>
        <taxon>Mentheae</taxon>
        <taxon>Salviinae</taxon>
        <taxon>Salvia</taxon>
        <taxon>Salvia subgen. Calosphace</taxon>
        <taxon>core Calosphace</taxon>
    </lineage>
</organism>
<dbReference type="Proteomes" id="UP000298416">
    <property type="component" value="Unassembled WGS sequence"/>
</dbReference>
<evidence type="ECO:0000256" key="1">
    <source>
        <dbReference type="SAM" id="MobiDB-lite"/>
    </source>
</evidence>
<evidence type="ECO:0000313" key="2">
    <source>
        <dbReference type="EMBL" id="KAG6396592.1"/>
    </source>
</evidence>
<reference evidence="2" key="1">
    <citation type="submission" date="2018-01" db="EMBL/GenBank/DDBJ databases">
        <authorList>
            <person name="Mao J.F."/>
        </authorList>
    </citation>
    <scope>NUCLEOTIDE SEQUENCE</scope>
    <source>
        <strain evidence="2">Huo1</strain>
        <tissue evidence="2">Leaf</tissue>
    </source>
</reference>
<dbReference type="AlphaFoldDB" id="A0A8X8WKH0"/>
<feature type="region of interest" description="Disordered" evidence="1">
    <location>
        <begin position="93"/>
        <end position="117"/>
    </location>
</feature>
<feature type="compositionally biased region" description="Basic and acidic residues" evidence="1">
    <location>
        <begin position="179"/>
        <end position="192"/>
    </location>
</feature>
<dbReference type="EMBL" id="PNBA02000016">
    <property type="protein sequence ID" value="KAG6396592.1"/>
    <property type="molecule type" value="Genomic_DNA"/>
</dbReference>
<evidence type="ECO:0000313" key="3">
    <source>
        <dbReference type="Proteomes" id="UP000298416"/>
    </source>
</evidence>
<gene>
    <name evidence="2" type="ORF">SASPL_142745</name>
</gene>
<comment type="caution">
    <text evidence="2">The sequence shown here is derived from an EMBL/GenBank/DDBJ whole genome shotgun (WGS) entry which is preliminary data.</text>
</comment>
<feature type="region of interest" description="Disordered" evidence="1">
    <location>
        <begin position="39"/>
        <end position="75"/>
    </location>
</feature>
<protein>
    <submittedName>
        <fullName evidence="2">Uncharacterized protein</fullName>
    </submittedName>
</protein>
<feature type="compositionally biased region" description="Polar residues" evidence="1">
    <location>
        <begin position="205"/>
        <end position="215"/>
    </location>
</feature>
<reference evidence="2" key="2">
    <citation type="submission" date="2020-08" db="EMBL/GenBank/DDBJ databases">
        <title>Plant Genome Project.</title>
        <authorList>
            <person name="Zhang R.-G."/>
        </authorList>
    </citation>
    <scope>NUCLEOTIDE SEQUENCE</scope>
    <source>
        <strain evidence="2">Huo1</strain>
        <tissue evidence="2">Leaf</tissue>
    </source>
</reference>
<accession>A0A8X8WKH0</accession>
<feature type="region of interest" description="Disordered" evidence="1">
    <location>
        <begin position="163"/>
        <end position="215"/>
    </location>
</feature>
<name>A0A8X8WKH0_SALSN</name>
<keyword evidence="3" id="KW-1185">Reference proteome</keyword>